<sequence length="212" mass="23692">MKKTVLSVFAALLLLAIAAAAGDTSVLRPPKGYKLAIVEFADLECPDCARAEPLLEEAARTYKIPLVRYDFPLPKHNWSFDAHVNARWFDAKSKKLGEDYRGYIFKNQPQITRENLRSYTEQFAKDHKLALPLFVDPRGELAAKVRADFAIGQKVGIQHTPTIYIVSDSTRGTPFVEVVDRTNFFAMIDEMKRQVGGTVTTASTAKGSKKVQ</sequence>
<dbReference type="CDD" id="cd02972">
    <property type="entry name" value="DsbA_family"/>
    <property type="match status" value="1"/>
</dbReference>
<keyword evidence="1" id="KW-0732">Signal</keyword>
<evidence type="ECO:0000313" key="3">
    <source>
        <dbReference type="EMBL" id="MBI2678186.1"/>
    </source>
</evidence>
<feature type="domain" description="Thioredoxin-like fold" evidence="2">
    <location>
        <begin position="36"/>
        <end position="165"/>
    </location>
</feature>
<feature type="signal peptide" evidence="1">
    <location>
        <begin position="1"/>
        <end position="21"/>
    </location>
</feature>
<dbReference type="InterPro" id="IPR036249">
    <property type="entry name" value="Thioredoxin-like_sf"/>
</dbReference>
<dbReference type="Pfam" id="PF13462">
    <property type="entry name" value="Thioredoxin_4"/>
    <property type="match status" value="1"/>
</dbReference>
<evidence type="ECO:0000256" key="1">
    <source>
        <dbReference type="SAM" id="SignalP"/>
    </source>
</evidence>
<gene>
    <name evidence="3" type="ORF">HYX28_05350</name>
</gene>
<dbReference type="SUPFAM" id="SSF52833">
    <property type="entry name" value="Thioredoxin-like"/>
    <property type="match status" value="1"/>
</dbReference>
<evidence type="ECO:0000313" key="4">
    <source>
        <dbReference type="Proteomes" id="UP000779809"/>
    </source>
</evidence>
<protein>
    <submittedName>
        <fullName evidence="3">Thioredoxin domain-containing protein</fullName>
    </submittedName>
</protein>
<dbReference type="Gene3D" id="3.40.30.10">
    <property type="entry name" value="Glutaredoxin"/>
    <property type="match status" value="1"/>
</dbReference>
<name>A0A932A7L5_9BACT</name>
<proteinExistence type="predicted"/>
<dbReference type="AlphaFoldDB" id="A0A932A7L5"/>
<organism evidence="3 4">
    <name type="scientific">Candidatus Korobacter versatilis</name>
    <dbReference type="NCBI Taxonomy" id="658062"/>
    <lineage>
        <taxon>Bacteria</taxon>
        <taxon>Pseudomonadati</taxon>
        <taxon>Acidobacteriota</taxon>
        <taxon>Terriglobia</taxon>
        <taxon>Terriglobales</taxon>
        <taxon>Candidatus Korobacteraceae</taxon>
        <taxon>Candidatus Korobacter</taxon>
    </lineage>
</organism>
<reference evidence="3" key="1">
    <citation type="submission" date="2020-07" db="EMBL/GenBank/DDBJ databases">
        <title>Huge and variable diversity of episymbiotic CPR bacteria and DPANN archaea in groundwater ecosystems.</title>
        <authorList>
            <person name="He C.Y."/>
            <person name="Keren R."/>
            <person name="Whittaker M."/>
            <person name="Farag I.F."/>
            <person name="Doudna J."/>
            <person name="Cate J.H.D."/>
            <person name="Banfield J.F."/>
        </authorList>
    </citation>
    <scope>NUCLEOTIDE SEQUENCE</scope>
    <source>
        <strain evidence="3">NC_groundwater_580_Pr5_B-0.1um_64_19</strain>
    </source>
</reference>
<dbReference type="Proteomes" id="UP000779809">
    <property type="component" value="Unassembled WGS sequence"/>
</dbReference>
<dbReference type="EMBL" id="JACPNR010000006">
    <property type="protein sequence ID" value="MBI2678186.1"/>
    <property type="molecule type" value="Genomic_DNA"/>
</dbReference>
<accession>A0A932A7L5</accession>
<comment type="caution">
    <text evidence="3">The sequence shown here is derived from an EMBL/GenBank/DDBJ whole genome shotgun (WGS) entry which is preliminary data.</text>
</comment>
<feature type="chain" id="PRO_5037978980" evidence="1">
    <location>
        <begin position="22"/>
        <end position="212"/>
    </location>
</feature>
<evidence type="ECO:0000259" key="2">
    <source>
        <dbReference type="Pfam" id="PF13462"/>
    </source>
</evidence>
<dbReference type="InterPro" id="IPR012336">
    <property type="entry name" value="Thioredoxin-like_fold"/>
</dbReference>